<organism evidence="3 4">
    <name type="scientific">Phanerochaete sordida</name>
    <dbReference type="NCBI Taxonomy" id="48140"/>
    <lineage>
        <taxon>Eukaryota</taxon>
        <taxon>Fungi</taxon>
        <taxon>Dikarya</taxon>
        <taxon>Basidiomycota</taxon>
        <taxon>Agaricomycotina</taxon>
        <taxon>Agaricomycetes</taxon>
        <taxon>Polyporales</taxon>
        <taxon>Phanerochaetaceae</taxon>
        <taxon>Phanerochaete</taxon>
    </lineage>
</organism>
<keyword evidence="4" id="KW-1185">Reference proteome</keyword>
<feature type="domain" description="DUF6533" evidence="2">
    <location>
        <begin position="28"/>
        <end position="69"/>
    </location>
</feature>
<reference evidence="3 4" key="1">
    <citation type="submission" date="2021-08" db="EMBL/GenBank/DDBJ databases">
        <title>Draft Genome Sequence of Phanerochaete sordida strain YK-624.</title>
        <authorList>
            <person name="Mori T."/>
            <person name="Dohra H."/>
            <person name="Suzuki T."/>
            <person name="Kawagishi H."/>
            <person name="Hirai H."/>
        </authorList>
    </citation>
    <scope>NUCLEOTIDE SEQUENCE [LARGE SCALE GENOMIC DNA]</scope>
    <source>
        <strain evidence="3 4">YK-624</strain>
    </source>
</reference>
<keyword evidence="1" id="KW-0472">Membrane</keyword>
<accession>A0A9P3GD29</accession>
<dbReference type="Proteomes" id="UP000703269">
    <property type="component" value="Unassembled WGS sequence"/>
</dbReference>
<keyword evidence="1" id="KW-1133">Transmembrane helix</keyword>
<feature type="transmembrane region" description="Helical" evidence="1">
    <location>
        <begin position="59"/>
        <end position="77"/>
    </location>
</feature>
<sequence length="84" mass="9264">MSENASSPPPGLDAGTIESLFMARRLLAAVAALIFYEYAITFGRELAAVWQRKITPATLLFLTIRWTLLFEAIALVLPQPSLEV</sequence>
<evidence type="ECO:0000259" key="2">
    <source>
        <dbReference type="Pfam" id="PF20151"/>
    </source>
</evidence>
<proteinExistence type="predicted"/>
<protein>
    <recommendedName>
        <fullName evidence="2">DUF6533 domain-containing protein</fullName>
    </recommendedName>
</protein>
<feature type="transmembrane region" description="Helical" evidence="1">
    <location>
        <begin position="20"/>
        <end position="39"/>
    </location>
</feature>
<dbReference type="InterPro" id="IPR045340">
    <property type="entry name" value="DUF6533"/>
</dbReference>
<name>A0A9P3GD29_9APHY</name>
<evidence type="ECO:0000256" key="1">
    <source>
        <dbReference type="SAM" id="Phobius"/>
    </source>
</evidence>
<dbReference type="Pfam" id="PF20151">
    <property type="entry name" value="DUF6533"/>
    <property type="match status" value="1"/>
</dbReference>
<keyword evidence="1" id="KW-0812">Transmembrane</keyword>
<comment type="caution">
    <text evidence="3">The sequence shown here is derived from an EMBL/GenBank/DDBJ whole genome shotgun (WGS) entry which is preliminary data.</text>
</comment>
<dbReference type="AlphaFoldDB" id="A0A9P3GD29"/>
<gene>
    <name evidence="3" type="ORF">PsYK624_077700</name>
</gene>
<evidence type="ECO:0000313" key="3">
    <source>
        <dbReference type="EMBL" id="GJE91620.1"/>
    </source>
</evidence>
<dbReference type="OrthoDB" id="2803335at2759"/>
<dbReference type="EMBL" id="BPQB01000022">
    <property type="protein sequence ID" value="GJE91620.1"/>
    <property type="molecule type" value="Genomic_DNA"/>
</dbReference>
<evidence type="ECO:0000313" key="4">
    <source>
        <dbReference type="Proteomes" id="UP000703269"/>
    </source>
</evidence>